<dbReference type="Proteomes" id="UP000298663">
    <property type="component" value="Unassembled WGS sequence"/>
</dbReference>
<protein>
    <submittedName>
        <fullName evidence="2">Uncharacterized protein</fullName>
    </submittedName>
</protein>
<feature type="transmembrane region" description="Helical" evidence="1">
    <location>
        <begin position="40"/>
        <end position="61"/>
    </location>
</feature>
<evidence type="ECO:0000256" key="1">
    <source>
        <dbReference type="SAM" id="Phobius"/>
    </source>
</evidence>
<keyword evidence="1" id="KW-1133">Transmembrane helix</keyword>
<keyword evidence="3" id="KW-1185">Reference proteome</keyword>
<dbReference type="EMBL" id="AZBU02000002">
    <property type="protein sequence ID" value="TKR96486.1"/>
    <property type="molecule type" value="Genomic_DNA"/>
</dbReference>
<evidence type="ECO:0000313" key="3">
    <source>
        <dbReference type="Proteomes" id="UP000298663"/>
    </source>
</evidence>
<keyword evidence="1" id="KW-0472">Membrane</keyword>
<organism evidence="2 3">
    <name type="scientific">Steinernema carpocapsae</name>
    <name type="common">Entomopathogenic nematode</name>
    <dbReference type="NCBI Taxonomy" id="34508"/>
    <lineage>
        <taxon>Eukaryota</taxon>
        <taxon>Metazoa</taxon>
        <taxon>Ecdysozoa</taxon>
        <taxon>Nematoda</taxon>
        <taxon>Chromadorea</taxon>
        <taxon>Rhabditida</taxon>
        <taxon>Tylenchina</taxon>
        <taxon>Panagrolaimomorpha</taxon>
        <taxon>Strongyloidoidea</taxon>
        <taxon>Steinernematidae</taxon>
        <taxon>Steinernema</taxon>
    </lineage>
</organism>
<proteinExistence type="predicted"/>
<reference evidence="2 3" key="1">
    <citation type="journal article" date="2015" name="Genome Biol.">
        <title>Comparative genomics of Steinernema reveals deeply conserved gene regulatory networks.</title>
        <authorList>
            <person name="Dillman A.R."/>
            <person name="Macchietto M."/>
            <person name="Porter C.F."/>
            <person name="Rogers A."/>
            <person name="Williams B."/>
            <person name="Antoshechkin I."/>
            <person name="Lee M.M."/>
            <person name="Goodwin Z."/>
            <person name="Lu X."/>
            <person name="Lewis E.E."/>
            <person name="Goodrich-Blair H."/>
            <person name="Stock S.P."/>
            <person name="Adams B.J."/>
            <person name="Sternberg P.W."/>
            <person name="Mortazavi A."/>
        </authorList>
    </citation>
    <scope>NUCLEOTIDE SEQUENCE [LARGE SCALE GENOMIC DNA]</scope>
    <source>
        <strain evidence="2 3">ALL</strain>
    </source>
</reference>
<evidence type="ECO:0000313" key="2">
    <source>
        <dbReference type="EMBL" id="TKR96486.1"/>
    </source>
</evidence>
<comment type="caution">
    <text evidence="2">The sequence shown here is derived from an EMBL/GenBank/DDBJ whole genome shotgun (WGS) entry which is preliminary data.</text>
</comment>
<sequence>MLLSTIGDIQELGIHACHVPTLCNSGIVVRLENCLSCLPIGYRWAVLGIVTATLAVHTVLIPSNVPKRMLFNGRGAVCGRGTNNCWVA</sequence>
<accession>A0A4U5PJ30</accession>
<name>A0A4U5PJ30_STECR</name>
<keyword evidence="1" id="KW-0812">Transmembrane</keyword>
<reference evidence="2 3" key="2">
    <citation type="journal article" date="2019" name="G3 (Bethesda)">
        <title>Hybrid Assembly of the Genome of the Entomopathogenic Nematode Steinernema carpocapsae Identifies the X-Chromosome.</title>
        <authorList>
            <person name="Serra L."/>
            <person name="Macchietto M."/>
            <person name="Macias-Munoz A."/>
            <person name="McGill C.J."/>
            <person name="Rodriguez I.M."/>
            <person name="Rodriguez B."/>
            <person name="Murad R."/>
            <person name="Mortazavi A."/>
        </authorList>
    </citation>
    <scope>NUCLEOTIDE SEQUENCE [LARGE SCALE GENOMIC DNA]</scope>
    <source>
        <strain evidence="2 3">ALL</strain>
    </source>
</reference>
<dbReference type="AlphaFoldDB" id="A0A4U5PJ30"/>
<gene>
    <name evidence="2" type="ORF">L596_010496</name>
</gene>